<feature type="region of interest" description="Disordered" evidence="1">
    <location>
        <begin position="350"/>
        <end position="488"/>
    </location>
</feature>
<feature type="compositionally biased region" description="Basic and acidic residues" evidence="1">
    <location>
        <begin position="444"/>
        <end position="456"/>
    </location>
</feature>
<organism evidence="2 3">
    <name type="scientific">Coprinellus micaceus</name>
    <name type="common">Glistening ink-cap mushroom</name>
    <name type="synonym">Coprinus micaceus</name>
    <dbReference type="NCBI Taxonomy" id="71717"/>
    <lineage>
        <taxon>Eukaryota</taxon>
        <taxon>Fungi</taxon>
        <taxon>Dikarya</taxon>
        <taxon>Basidiomycota</taxon>
        <taxon>Agaricomycotina</taxon>
        <taxon>Agaricomycetes</taxon>
        <taxon>Agaricomycetidae</taxon>
        <taxon>Agaricales</taxon>
        <taxon>Agaricineae</taxon>
        <taxon>Psathyrellaceae</taxon>
        <taxon>Coprinellus</taxon>
    </lineage>
</organism>
<dbReference type="OrthoDB" id="10659511at2759"/>
<keyword evidence="3" id="KW-1185">Reference proteome</keyword>
<protein>
    <submittedName>
        <fullName evidence="2">Uncharacterized protein</fullName>
    </submittedName>
</protein>
<dbReference type="AlphaFoldDB" id="A0A4Y7SZU4"/>
<gene>
    <name evidence="2" type="ORF">FA13DRAFT_1010781</name>
</gene>
<dbReference type="EMBL" id="QPFP01000046">
    <property type="protein sequence ID" value="TEB26759.1"/>
    <property type="molecule type" value="Genomic_DNA"/>
</dbReference>
<name>A0A4Y7SZU4_COPMI</name>
<dbReference type="Proteomes" id="UP000298030">
    <property type="component" value="Unassembled WGS sequence"/>
</dbReference>
<evidence type="ECO:0000313" key="3">
    <source>
        <dbReference type="Proteomes" id="UP000298030"/>
    </source>
</evidence>
<accession>A0A4Y7SZU4</accession>
<proteinExistence type="predicted"/>
<evidence type="ECO:0000313" key="2">
    <source>
        <dbReference type="EMBL" id="TEB26759.1"/>
    </source>
</evidence>
<evidence type="ECO:0000256" key="1">
    <source>
        <dbReference type="SAM" id="MobiDB-lite"/>
    </source>
</evidence>
<reference evidence="2 3" key="1">
    <citation type="journal article" date="2019" name="Nat. Ecol. Evol.">
        <title>Megaphylogeny resolves global patterns of mushroom evolution.</title>
        <authorList>
            <person name="Varga T."/>
            <person name="Krizsan K."/>
            <person name="Foldi C."/>
            <person name="Dima B."/>
            <person name="Sanchez-Garcia M."/>
            <person name="Sanchez-Ramirez S."/>
            <person name="Szollosi G.J."/>
            <person name="Szarkandi J.G."/>
            <person name="Papp V."/>
            <person name="Albert L."/>
            <person name="Andreopoulos W."/>
            <person name="Angelini C."/>
            <person name="Antonin V."/>
            <person name="Barry K.W."/>
            <person name="Bougher N.L."/>
            <person name="Buchanan P."/>
            <person name="Buyck B."/>
            <person name="Bense V."/>
            <person name="Catcheside P."/>
            <person name="Chovatia M."/>
            <person name="Cooper J."/>
            <person name="Damon W."/>
            <person name="Desjardin D."/>
            <person name="Finy P."/>
            <person name="Geml J."/>
            <person name="Haridas S."/>
            <person name="Hughes K."/>
            <person name="Justo A."/>
            <person name="Karasinski D."/>
            <person name="Kautmanova I."/>
            <person name="Kiss B."/>
            <person name="Kocsube S."/>
            <person name="Kotiranta H."/>
            <person name="LaButti K.M."/>
            <person name="Lechner B.E."/>
            <person name="Liimatainen K."/>
            <person name="Lipzen A."/>
            <person name="Lukacs Z."/>
            <person name="Mihaltcheva S."/>
            <person name="Morgado L.N."/>
            <person name="Niskanen T."/>
            <person name="Noordeloos M.E."/>
            <person name="Ohm R.A."/>
            <person name="Ortiz-Santana B."/>
            <person name="Ovrebo C."/>
            <person name="Racz N."/>
            <person name="Riley R."/>
            <person name="Savchenko A."/>
            <person name="Shiryaev A."/>
            <person name="Soop K."/>
            <person name="Spirin V."/>
            <person name="Szebenyi C."/>
            <person name="Tomsovsky M."/>
            <person name="Tulloss R.E."/>
            <person name="Uehling J."/>
            <person name="Grigoriev I.V."/>
            <person name="Vagvolgyi C."/>
            <person name="Papp T."/>
            <person name="Martin F.M."/>
            <person name="Miettinen O."/>
            <person name="Hibbett D.S."/>
            <person name="Nagy L.G."/>
        </authorList>
    </citation>
    <scope>NUCLEOTIDE SEQUENCE [LARGE SCALE GENOMIC DNA]</scope>
    <source>
        <strain evidence="2 3">FP101781</strain>
    </source>
</reference>
<comment type="caution">
    <text evidence="2">The sequence shown here is derived from an EMBL/GenBank/DDBJ whole genome shotgun (WGS) entry which is preliminary data.</text>
</comment>
<sequence>MEHLRWKWARRQGTASRGTPIVVYRGPNPRADECKPLRSCAGIQQLRAPVPVCAIVDWTKANGRTKVEGLERRCIGFSNQIEIVRLIPGNRVLVIYDGSDYNLFNWELDCLPTTEASHEAIDHGLTSPLPVWRFETRESTLHLAISHPLIIGSSIRMPLPTRHGLFILTVPLNDHTRNAVHSDRAVKSRLREGTFCHIAHFQKAVGLRGENDYKKIYYADYPWTAGESTPDSTFHVVDYPFDDLGTEYPGNLLFDQYSNRVVVSDHDGTRFSTVLPLAFNGPPAPASAKQAAVLIAEESENLSSEEGAGTAKPPIKDDLAAVVGTEGKGVEEGGLSAEVGVEREVSTIVGGAVDPASQGDQPTVEENYKSSAGDPLNNARDEGSDSIWTGDSFDGGSGGCSLGQSSGETSEISLEEGSGGLPEVEDSGEAPIANSQDSAAFPAERGDASGESRKLGEEDDAPQPATAGGAARTDGPTVACDGPPNEVE</sequence>